<evidence type="ECO:0000313" key="2">
    <source>
        <dbReference type="EMBL" id="OQP56080.1"/>
    </source>
</evidence>
<sequence>MVSIVNALGQKGFRSPVKCTQLRTNVGVLTNQHMDYLRDRKRFVRNEWGMWLSLLLAVIAIIISLAK</sequence>
<feature type="transmembrane region" description="Helical" evidence="1">
    <location>
        <begin position="48"/>
        <end position="66"/>
    </location>
</feature>
<dbReference type="AlphaFoldDB" id="A0A1V9FCG5"/>
<keyword evidence="3" id="KW-1185">Reference proteome</keyword>
<dbReference type="EMBL" id="LVXG01000002">
    <property type="protein sequence ID" value="OQP56080.1"/>
    <property type="molecule type" value="Genomic_DNA"/>
</dbReference>
<proteinExistence type="predicted"/>
<keyword evidence="1" id="KW-0812">Transmembrane</keyword>
<comment type="caution">
    <text evidence="2">The sequence shown here is derived from an EMBL/GenBank/DDBJ whole genome shotgun (WGS) entry which is preliminary data.</text>
</comment>
<gene>
    <name evidence="2" type="ORF">A4H97_21110</name>
</gene>
<reference evidence="3" key="1">
    <citation type="submission" date="2016-04" db="EMBL/GenBank/DDBJ databases">
        <authorList>
            <person name="Chen L."/>
            <person name="Zhuang W."/>
            <person name="Wang G."/>
        </authorList>
    </citation>
    <scope>NUCLEOTIDE SEQUENCE [LARGE SCALE GENOMIC DNA]</scope>
    <source>
        <strain evidence="3">17621</strain>
    </source>
</reference>
<dbReference type="Proteomes" id="UP000192610">
    <property type="component" value="Unassembled WGS sequence"/>
</dbReference>
<keyword evidence="1" id="KW-0472">Membrane</keyword>
<evidence type="ECO:0000256" key="1">
    <source>
        <dbReference type="SAM" id="Phobius"/>
    </source>
</evidence>
<keyword evidence="1" id="KW-1133">Transmembrane helix</keyword>
<organism evidence="2 3">
    <name type="scientific">Niastella yeongjuensis</name>
    <dbReference type="NCBI Taxonomy" id="354355"/>
    <lineage>
        <taxon>Bacteria</taxon>
        <taxon>Pseudomonadati</taxon>
        <taxon>Bacteroidota</taxon>
        <taxon>Chitinophagia</taxon>
        <taxon>Chitinophagales</taxon>
        <taxon>Chitinophagaceae</taxon>
        <taxon>Niastella</taxon>
    </lineage>
</organism>
<protein>
    <submittedName>
        <fullName evidence="2">Uncharacterized protein</fullName>
    </submittedName>
</protein>
<accession>A0A1V9FCG5</accession>
<name>A0A1V9FCG5_9BACT</name>
<evidence type="ECO:0000313" key="3">
    <source>
        <dbReference type="Proteomes" id="UP000192610"/>
    </source>
</evidence>